<feature type="compositionally biased region" description="Basic and acidic residues" evidence="1">
    <location>
        <begin position="1913"/>
        <end position="1936"/>
    </location>
</feature>
<evidence type="ECO:0000256" key="1">
    <source>
        <dbReference type="SAM" id="MobiDB-lite"/>
    </source>
</evidence>
<name>A0ABR2YEA8_9CHLO</name>
<organism evidence="3 4">
    <name type="scientific">Coccomyxa subellipsoidea</name>
    <dbReference type="NCBI Taxonomy" id="248742"/>
    <lineage>
        <taxon>Eukaryota</taxon>
        <taxon>Viridiplantae</taxon>
        <taxon>Chlorophyta</taxon>
        <taxon>core chlorophytes</taxon>
        <taxon>Trebouxiophyceae</taxon>
        <taxon>Trebouxiophyceae incertae sedis</taxon>
        <taxon>Coccomyxaceae</taxon>
        <taxon>Coccomyxa</taxon>
    </lineage>
</organism>
<feature type="compositionally biased region" description="Gly residues" evidence="1">
    <location>
        <begin position="1262"/>
        <end position="1275"/>
    </location>
</feature>
<dbReference type="InterPro" id="IPR057981">
    <property type="entry name" value="TPR_LAA1-like_C"/>
</dbReference>
<comment type="caution">
    <text evidence="3">The sequence shown here is derived from an EMBL/GenBank/DDBJ whole genome shotgun (WGS) entry which is preliminary data.</text>
</comment>
<accession>A0ABR2YEA8</accession>
<dbReference type="InterPro" id="IPR016024">
    <property type="entry name" value="ARM-type_fold"/>
</dbReference>
<dbReference type="PANTHER" id="PTHR46975:SF2">
    <property type="entry name" value="PROTEIN SWEETIE"/>
    <property type="match status" value="1"/>
</dbReference>
<dbReference type="EMBL" id="JALJOT010000015">
    <property type="protein sequence ID" value="KAK9902851.1"/>
    <property type="molecule type" value="Genomic_DNA"/>
</dbReference>
<sequence>MEDFAAFDDFPAVPETPIETAPNTQYYVDEEEALGFHIWVAELELLVGQTRGSKQSVDPVAAMELLQKLQVTIESSDKARIREYQRRCEDALEDVLLKGTAPPVRRLICACFVRLYSVGDSLPLYSRIASLQTFLGSKVALNRSLPLPARLGALQALAALSAAHGRSLASIAPESLALGVKHTAWQSEVPLRIAALQLVAAVVGGLGGGDRNSLGVQADALKAVSRVAKENADSESRLAVAGVLRAVAQAGGAALWAGNARPYEDAVALCVTFLDDASCAAGDVAGAALGDFVAAAASAAAVDAAKALEKKPAKKAALEKVQGEAFTTCLVNPFVEAVKADRRRSLRALSQAWLAYLAHVQKKGDEGELVNLAGKAIEVLAQVGNTAGDRQSQANSGAEADAGQGLGSGELPAAQATVLYVLRVGVIEQMGETGQRLLLERLTAMAASVLGDQDPLTWKLTSSHSLLRAQAAATLAALSVAEPSSACRLLTQQLEGLEEASSQLASLVGPFGAQNPPPDPPQSRGTGTPRGLGSSEREKLKPVMDSLHGRALGAAALLVASIRLPLGVPSRLVRRALEVSERLIRRPGSQRAAGQGVEREAGYVILSALCVCAGPELLKPAELLDLWQPALCADSAANLDVRRFVAAPSPGWETEAAAHMWWRASALQALQAFALGPLASVPRAEAARLQETIATLLAPTLDIISSSPPLQEAARGKVAGPGPTFVAAAAQLQLRLVEAYLALPDAAVFAMEHEALSRLCARAFRSASGTGTAQSVAAGALRRVLNRQDDVLGPWAPGRDPLEDALAAFAGAPGGPIHHPWEAGLPYSAGYLGSEAAGVVHLQRNPQPLPQPRSLSAALLEAQLTLLGSLLAVVSQPNQLQILDVLITAASEGAGGKGRRERPDPVRRHTAVTCVCAAALAGLDTLARKFRGEVGSRDEVAARAGGLADSVLGVATDANDAALQRSAAEMFAFASCIGSTGFAAALVRSLVQAMAETTSAPRRAALALAVGCIIRSKGGIALQSTLNLVANTFLAVAAVCTGPVQLWLLHGLWLTANAAGPTFLPHVKATLAHAVEVLMAEDNAVVAGLQPAVGRLSNALVAVLGPELTLGSPAYCRCRAIIREMQATAGAVGHPEDAPAAALETVSYAQMLVLFAPQAVPAAAHLPLLLDTLPSRQPTLRRAAALTLRHLAERDARTLLPARMEPSLFRALDAETDGEIAGQLRATLRTLLRTGVPSQPSYWLEVCSQVALAAAEKAPGLGPAGSGAGGSGFRGGLDEGLMDGGDDEIEEGARVSGGGGGPPAAAGSPPATAGGSRVNGAPRLRTRLFAAQCILDIPSSVGSDPRHFDTAADVSAASGGGDWLVARLQALIDAGFKMASGAVEALRPLGVHLLQAVLEKFGAAEDPLLPGHQLLEQFQAQFVSALRSALAPGAAPTLAAAGASLAAVFLEAGMAAGDSVVLRRLIGLLVEPLASWDSGTEEVYAEWVGVRTRVSLLEAHAQCAAFAAGRSGDPGGAIIAQAQAPHARALRRQWAALLQDWALLGSRASDVAAAHATAFLPEPAAAVLPHVADAIDRAAPASLLALSASVADSSTNEADAEAARAAAQQLLDICHLTIAQASAWLASPSMSSSGVPSSNAPPGGGSLPHSSAASDPAQLLLTALTALQRLVAAGSLFGADDLENLVMLVNSTLQQVLGPLLSGIQSAEPQGTGSDAAASFAAAAAILASVGRPAANSGSAKSGAANLDDAKSGTGSRHLDERLAEAALCAVGIALTASESGGSVTACAQIDGALQGAFQAAEGVCQRERHLAAALLSAAIKVLQTSHRDAHISAAKGFLERIAPKLAAPKRARNGGCYGAEPPLLAATLGSLADVAQECLSQVEVSNGDGGESAKAGARISAVVTLLMSMGAELKDGPGRSPPEEKRSADAEHVERPSGAAESSEDAGRASMNGRRASVDLAARERCLKVLEACCSCSAQSSVQAAALQAVRGALQRSQAGAVPSAAAAWAWDCAARALPAATADVHGLMRGGNAAALSPGEVQVVAETLKLLVAALPAAGANLGATMTTLLVLLVEVASPEGAPNLALRDLAVKLVTLVAAGASAAAFQTAVVALSPEAKQRLQAAVKASAAPAARMPATANGGRTPVSAPPAIALQNFALRS</sequence>
<feature type="region of interest" description="Disordered" evidence="1">
    <location>
        <begin position="1259"/>
        <end position="1319"/>
    </location>
</feature>
<feature type="compositionally biased region" description="Acidic residues" evidence="1">
    <location>
        <begin position="1280"/>
        <end position="1290"/>
    </location>
</feature>
<feature type="compositionally biased region" description="Low complexity" evidence="1">
    <location>
        <begin position="1736"/>
        <end position="1746"/>
    </location>
</feature>
<reference evidence="3 4" key="1">
    <citation type="journal article" date="2024" name="Nat. Commun.">
        <title>Phylogenomics reveals the evolutionary origins of lichenization in chlorophyte algae.</title>
        <authorList>
            <person name="Puginier C."/>
            <person name="Libourel C."/>
            <person name="Otte J."/>
            <person name="Skaloud P."/>
            <person name="Haon M."/>
            <person name="Grisel S."/>
            <person name="Petersen M."/>
            <person name="Berrin J.G."/>
            <person name="Delaux P.M."/>
            <person name="Dal Grande F."/>
            <person name="Keller J."/>
        </authorList>
    </citation>
    <scope>NUCLEOTIDE SEQUENCE [LARGE SCALE GENOMIC DNA]</scope>
    <source>
        <strain evidence="3 4">SAG 216-7</strain>
    </source>
</reference>
<feature type="domain" description="LAA1-like C-terminal TPR repeats" evidence="2">
    <location>
        <begin position="1969"/>
        <end position="2135"/>
    </location>
</feature>
<evidence type="ECO:0000313" key="3">
    <source>
        <dbReference type="EMBL" id="KAK9902851.1"/>
    </source>
</evidence>
<feature type="region of interest" description="Disordered" evidence="1">
    <location>
        <begin position="1630"/>
        <end position="1652"/>
    </location>
</feature>
<protein>
    <recommendedName>
        <fullName evidence="2">LAA1-like C-terminal TPR repeats domain-containing protein</fullName>
    </recommendedName>
</protein>
<feature type="region of interest" description="Disordered" evidence="1">
    <location>
        <begin position="508"/>
        <end position="538"/>
    </location>
</feature>
<feature type="compositionally biased region" description="Low complexity" evidence="1">
    <location>
        <begin position="1303"/>
        <end position="1316"/>
    </location>
</feature>
<evidence type="ECO:0000313" key="4">
    <source>
        <dbReference type="Proteomes" id="UP001491310"/>
    </source>
</evidence>
<evidence type="ECO:0000259" key="2">
    <source>
        <dbReference type="Pfam" id="PF25808"/>
    </source>
</evidence>
<dbReference type="Pfam" id="PF20210">
    <property type="entry name" value="Laa1_Sip1_HTR5"/>
    <property type="match status" value="1"/>
</dbReference>
<feature type="region of interest" description="Disordered" evidence="1">
    <location>
        <begin position="1913"/>
        <end position="1953"/>
    </location>
</feature>
<dbReference type="InterPro" id="IPR044218">
    <property type="entry name" value="SWEETIE"/>
</dbReference>
<dbReference type="Proteomes" id="UP001491310">
    <property type="component" value="Unassembled WGS sequence"/>
</dbReference>
<dbReference type="InterPro" id="IPR046837">
    <property type="entry name" value="Laa1/Sip1/HEATR5-like_HEAT"/>
</dbReference>
<proteinExistence type="predicted"/>
<dbReference type="Pfam" id="PF25808">
    <property type="entry name" value="TPR_LAA1_C"/>
    <property type="match status" value="1"/>
</dbReference>
<feature type="compositionally biased region" description="Low complexity" evidence="1">
    <location>
        <begin position="1630"/>
        <end position="1641"/>
    </location>
</feature>
<dbReference type="SUPFAM" id="SSF48371">
    <property type="entry name" value="ARM repeat"/>
    <property type="match status" value="1"/>
</dbReference>
<keyword evidence="4" id="KW-1185">Reference proteome</keyword>
<gene>
    <name evidence="3" type="ORF">WJX75_008516</name>
</gene>
<feature type="region of interest" description="Disordered" evidence="1">
    <location>
        <begin position="1736"/>
        <end position="1756"/>
    </location>
</feature>
<dbReference type="PANTHER" id="PTHR46975">
    <property type="entry name" value="PROTEIN SWEETIE"/>
    <property type="match status" value="1"/>
</dbReference>